<dbReference type="SUPFAM" id="SSF88659">
    <property type="entry name" value="Sigma3 and sigma4 domains of RNA polymerase sigma factors"/>
    <property type="match status" value="1"/>
</dbReference>
<accession>A0A849SRM0</accession>
<dbReference type="InterPro" id="IPR013324">
    <property type="entry name" value="RNA_pol_sigma_r3/r4-like"/>
</dbReference>
<dbReference type="SUPFAM" id="SSF88946">
    <property type="entry name" value="Sigma2 domain of RNA polymerase sigma factors"/>
    <property type="match status" value="1"/>
</dbReference>
<sequence length="200" mass="22657">MWDGTDPDGVSDEALIHAFQSHSVENLKRQAVSLLIGRWQGRVYQWVRRFVREHEQALDLAQDCLIQMYEALPCYESRGKFSAWLFTIVHNKCMSQLRRRPLMRDPEVEPDDLVGGGRSPEDGYESAEQQARVLNAVRDALEPHEQAALWLRAWEGMSVEDITSLMGFEGATGARGVLQTARRKLRIALAEPRGEGGLHS</sequence>
<dbReference type="InterPro" id="IPR014284">
    <property type="entry name" value="RNA_pol_sigma-70_dom"/>
</dbReference>
<dbReference type="GO" id="GO:0006352">
    <property type="term" value="P:DNA-templated transcription initiation"/>
    <property type="evidence" value="ECO:0007669"/>
    <property type="project" value="InterPro"/>
</dbReference>
<name>A0A849SRM0_UNCEI</name>
<dbReference type="GO" id="GO:0003677">
    <property type="term" value="F:DNA binding"/>
    <property type="evidence" value="ECO:0007669"/>
    <property type="project" value="UniProtKB-KW"/>
</dbReference>
<evidence type="ECO:0000256" key="4">
    <source>
        <dbReference type="ARBA" id="ARBA00023125"/>
    </source>
</evidence>
<dbReference type="InterPro" id="IPR039425">
    <property type="entry name" value="RNA_pol_sigma-70-like"/>
</dbReference>
<dbReference type="AlphaFoldDB" id="A0A849SRM0"/>
<evidence type="ECO:0000259" key="7">
    <source>
        <dbReference type="Pfam" id="PF04542"/>
    </source>
</evidence>
<evidence type="ECO:0000256" key="3">
    <source>
        <dbReference type="ARBA" id="ARBA00023082"/>
    </source>
</evidence>
<dbReference type="GO" id="GO:0016987">
    <property type="term" value="F:sigma factor activity"/>
    <property type="evidence" value="ECO:0007669"/>
    <property type="project" value="UniProtKB-KW"/>
</dbReference>
<dbReference type="Pfam" id="PF04542">
    <property type="entry name" value="Sigma70_r2"/>
    <property type="match status" value="1"/>
</dbReference>
<dbReference type="InterPro" id="IPR007627">
    <property type="entry name" value="RNA_pol_sigma70_r2"/>
</dbReference>
<feature type="domain" description="RNA polymerase sigma-70 region 2" evidence="7">
    <location>
        <begin position="35"/>
        <end position="100"/>
    </location>
</feature>
<keyword evidence="5" id="KW-0804">Transcription</keyword>
<evidence type="ECO:0000256" key="2">
    <source>
        <dbReference type="ARBA" id="ARBA00023015"/>
    </source>
</evidence>
<gene>
    <name evidence="8" type="ORF">HOP12_14160</name>
</gene>
<dbReference type="PANTHER" id="PTHR43133">
    <property type="entry name" value="RNA POLYMERASE ECF-TYPE SIGMA FACTO"/>
    <property type="match status" value="1"/>
</dbReference>
<protein>
    <submittedName>
        <fullName evidence="8">Sigma-70 family RNA polymerase sigma factor</fullName>
    </submittedName>
</protein>
<dbReference type="PANTHER" id="PTHR43133:SF8">
    <property type="entry name" value="RNA POLYMERASE SIGMA FACTOR HI_1459-RELATED"/>
    <property type="match status" value="1"/>
</dbReference>
<dbReference type="NCBIfam" id="TIGR02937">
    <property type="entry name" value="sigma70-ECF"/>
    <property type="match status" value="1"/>
</dbReference>
<dbReference type="Gene3D" id="1.10.1740.10">
    <property type="match status" value="1"/>
</dbReference>
<dbReference type="InterPro" id="IPR013325">
    <property type="entry name" value="RNA_pol_sigma_r2"/>
</dbReference>
<dbReference type="EMBL" id="JABFRW010000185">
    <property type="protein sequence ID" value="NOT35284.1"/>
    <property type="molecule type" value="Genomic_DNA"/>
</dbReference>
<dbReference type="Gene3D" id="1.10.10.10">
    <property type="entry name" value="Winged helix-like DNA-binding domain superfamily/Winged helix DNA-binding domain"/>
    <property type="match status" value="1"/>
</dbReference>
<dbReference type="Proteomes" id="UP000580839">
    <property type="component" value="Unassembled WGS sequence"/>
</dbReference>
<evidence type="ECO:0000313" key="8">
    <source>
        <dbReference type="EMBL" id="NOT35284.1"/>
    </source>
</evidence>
<evidence type="ECO:0000313" key="9">
    <source>
        <dbReference type="Proteomes" id="UP000580839"/>
    </source>
</evidence>
<evidence type="ECO:0000256" key="6">
    <source>
        <dbReference type="SAM" id="MobiDB-lite"/>
    </source>
</evidence>
<proteinExistence type="inferred from homology"/>
<comment type="caution">
    <text evidence="8">The sequence shown here is derived from an EMBL/GenBank/DDBJ whole genome shotgun (WGS) entry which is preliminary data.</text>
</comment>
<dbReference type="InterPro" id="IPR036388">
    <property type="entry name" value="WH-like_DNA-bd_sf"/>
</dbReference>
<keyword evidence="4" id="KW-0238">DNA-binding</keyword>
<comment type="similarity">
    <text evidence="1">Belongs to the sigma-70 factor family. ECF subfamily.</text>
</comment>
<keyword evidence="3" id="KW-0731">Sigma factor</keyword>
<organism evidence="8 9">
    <name type="scientific">Eiseniibacteriota bacterium</name>
    <dbReference type="NCBI Taxonomy" id="2212470"/>
    <lineage>
        <taxon>Bacteria</taxon>
        <taxon>Candidatus Eiseniibacteriota</taxon>
    </lineage>
</organism>
<reference evidence="8 9" key="1">
    <citation type="submission" date="2020-04" db="EMBL/GenBank/DDBJ databases">
        <title>Metagenomic profiling of ammonia- and methane-oxidizing microorganisms in a Dutch drinking water treatment plant.</title>
        <authorList>
            <person name="Poghosyan L."/>
            <person name="Leucker S."/>
        </authorList>
    </citation>
    <scope>NUCLEOTIDE SEQUENCE [LARGE SCALE GENOMIC DNA]</scope>
    <source>
        <strain evidence="8">S-RSF-IL-03</strain>
    </source>
</reference>
<evidence type="ECO:0000256" key="1">
    <source>
        <dbReference type="ARBA" id="ARBA00010641"/>
    </source>
</evidence>
<feature type="region of interest" description="Disordered" evidence="6">
    <location>
        <begin position="105"/>
        <end position="126"/>
    </location>
</feature>
<keyword evidence="2" id="KW-0805">Transcription regulation</keyword>
<evidence type="ECO:0000256" key="5">
    <source>
        <dbReference type="ARBA" id="ARBA00023163"/>
    </source>
</evidence>